<dbReference type="Gene3D" id="3.30.70.270">
    <property type="match status" value="1"/>
</dbReference>
<evidence type="ECO:0000313" key="2">
    <source>
        <dbReference type="Proteomes" id="UP000829999"/>
    </source>
</evidence>
<sequence>MCKENHTLSHCKKFVEMKLSERTEYVKNKHLCFNCLALGHSVKRCKLPVSCQKCHRRHHSLLHETKNTEPTATPSTSQPLASQHVVEEKEAVQVNTVIASHHTNKHGTALLATAVVEATNAEGQVISLRALIDQGSQATFISEKATQLLKLKRQPVKGSVLGVGSLRTELKHVVQLNIRSQWDYKYNLPIQAYVMSKQLTTKIPTKTIVKQPWPHIDGLNLADPSYLTPGSVDLLLGVKVYAQIIQPDLIKGPPGTPTAQKTNLGWIIFGDIVEKPQNDTYLVMHHQIDADEILKSIWEIDIDKNRHLTKEDKICEDIYEKTTTRNSEGRYIVKLPFKTYSPQLNETSTSTSLQSPEGNTKVIAKQRFLQLERKFRKSSDLKKEYTKVINDYIDQGHMEKIPEGEKEKRSVYLPHHAVVRTDKETSRTRVVFDASCKGTNNISLNEELLVGPQLQDDLRYLLMKWRMKRVCFMADIKQMYRQILVTREDAEFQRVIWRPDESEDFHEYRLLRVTFGTASAPYLAVRTLHQTADDEGKDEPLAVQSIKGNFYMDDWLDGADDTETAISLAKTVTNILQKGGFQLTKWSSNDINFMKSVDEEKRSTNAHIDMNLDGKVKALGIVWNLKTDTFQYNLTFPTPENACVTKRSILSDIQRLFDPLGWIAPSTVMAKILLQKLWLERVNWDQNVSETLHEEWNQIRSDFVNVNDVQVDRWLGTTNINKTHRQLHGFSDASTRAYAAVVYIRTETNGKVELKLIAAKTRVAPLKTISLPRLELCGALLLSKLMKHISLAMQIPPSDMYAWTDSSIVIAWLYGDPNRWKTFVANRVVEIVENLNYKRWYHVKSSDNPADLASRGMLLSELTKCGLWWRGPRWLSEKEIKFSKQEVIKTQLEMKKQKIITHLSTEDQDKSITTQFEKFNDLPELLKVVCYCRRFLNYKDNKNINKQITTQELEDALTICIKRVQELEYTEEIERLKINKQVKRRSPLRSLNPYLDDKHILRVGGRLRHANLPDERKHPIILGNKNTLSRLIIADAHLKTIHGGIQLMLCYLRSKYWILKAKSIAKKHIHKCLICARLNATARAQIMGDLPNERVTPSRPFLNSGVDFAGPFQILLSKGRGNKTTKAYVSIFICMSTKAIHIELVSDLTSEAFIGAYRRFVARRGKCSHLWSDQGRNFVGADKELRDAWKEASLQFTGEIAETLATEGTQWHFIPAYSPSFGGLWEAGVKSIKYHLKRIVTTHLTYEKMTTILCQVEACLNSRPLCPLNDSDPDNINPLTPGHFLVGEAPIVVPSPDMKDIKMSSLSRWQHTQKLVHDFWRRWQDEYLSRLQQRPKWHKKEDDFKIGDVVLIKTDNLPPGKWYLGRIVDKHPGPDGLTRVYSVKSGNSVTKRTVTKLCPLPLDET</sequence>
<accession>A0A9R0DM50</accession>
<dbReference type="Gene3D" id="3.30.420.10">
    <property type="entry name" value="Ribonuclease H-like superfamily/Ribonuclease H"/>
    <property type="match status" value="1"/>
</dbReference>
<dbReference type="Pfam" id="PF05380">
    <property type="entry name" value="Peptidase_A17"/>
    <property type="match status" value="1"/>
</dbReference>
<dbReference type="PROSITE" id="PS50994">
    <property type="entry name" value="INTEGRASE"/>
    <property type="match status" value="1"/>
</dbReference>
<dbReference type="InterPro" id="IPR008042">
    <property type="entry name" value="Retrotrans_Pao"/>
</dbReference>
<dbReference type="PANTHER" id="PTHR47331">
    <property type="entry name" value="PHD-TYPE DOMAIN-CONTAINING PROTEIN"/>
    <property type="match status" value="1"/>
</dbReference>
<dbReference type="Pfam" id="PF18701">
    <property type="entry name" value="DUF5641"/>
    <property type="match status" value="1"/>
</dbReference>
<dbReference type="Pfam" id="PF17921">
    <property type="entry name" value="Integrase_H2C2"/>
    <property type="match status" value="1"/>
</dbReference>
<dbReference type="InterPro" id="IPR041588">
    <property type="entry name" value="Integrase_H2C2"/>
</dbReference>
<name>A0A9R0DM50_SPOFR</name>
<dbReference type="Proteomes" id="UP000829999">
    <property type="component" value="Chromosome 4"/>
</dbReference>
<dbReference type="GO" id="GO:0042575">
    <property type="term" value="C:DNA polymerase complex"/>
    <property type="evidence" value="ECO:0007669"/>
    <property type="project" value="UniProtKB-ARBA"/>
</dbReference>
<dbReference type="InterPro" id="IPR012337">
    <property type="entry name" value="RNaseH-like_sf"/>
</dbReference>
<dbReference type="InterPro" id="IPR036397">
    <property type="entry name" value="RNaseH_sf"/>
</dbReference>
<dbReference type="GeneID" id="118274335"/>
<dbReference type="InterPro" id="IPR043502">
    <property type="entry name" value="DNA/RNA_pol_sf"/>
</dbReference>
<organism evidence="2 3">
    <name type="scientific">Spodoptera frugiperda</name>
    <name type="common">Fall armyworm</name>
    <dbReference type="NCBI Taxonomy" id="7108"/>
    <lineage>
        <taxon>Eukaryota</taxon>
        <taxon>Metazoa</taxon>
        <taxon>Ecdysozoa</taxon>
        <taxon>Arthropoda</taxon>
        <taxon>Hexapoda</taxon>
        <taxon>Insecta</taxon>
        <taxon>Pterygota</taxon>
        <taxon>Neoptera</taxon>
        <taxon>Endopterygota</taxon>
        <taxon>Lepidoptera</taxon>
        <taxon>Glossata</taxon>
        <taxon>Ditrysia</taxon>
        <taxon>Noctuoidea</taxon>
        <taxon>Noctuidae</taxon>
        <taxon>Amphipyrinae</taxon>
        <taxon>Spodoptera</taxon>
    </lineage>
</organism>
<dbReference type="SUPFAM" id="SSF56672">
    <property type="entry name" value="DNA/RNA polymerases"/>
    <property type="match status" value="1"/>
</dbReference>
<protein>
    <submittedName>
        <fullName evidence="3">Uncharacterized protein LOC118274335</fullName>
    </submittedName>
</protein>
<dbReference type="GO" id="GO:0015074">
    <property type="term" value="P:DNA integration"/>
    <property type="evidence" value="ECO:0007669"/>
    <property type="project" value="InterPro"/>
</dbReference>
<reference evidence="3" key="1">
    <citation type="submission" date="2025-08" db="UniProtKB">
        <authorList>
            <consortium name="RefSeq"/>
        </authorList>
    </citation>
    <scope>IDENTIFICATION</scope>
    <source>
        <tissue evidence="3">Whole larval tissue</tissue>
    </source>
</reference>
<dbReference type="SUPFAM" id="SSF53098">
    <property type="entry name" value="Ribonuclease H-like"/>
    <property type="match status" value="1"/>
</dbReference>
<dbReference type="Gene3D" id="3.10.10.10">
    <property type="entry name" value="HIV Type 1 Reverse Transcriptase, subunit A, domain 1"/>
    <property type="match status" value="1"/>
</dbReference>
<dbReference type="OrthoDB" id="5984724at2759"/>
<feature type="domain" description="Integrase catalytic" evidence="1">
    <location>
        <begin position="1096"/>
        <end position="1289"/>
    </location>
</feature>
<dbReference type="InterPro" id="IPR043128">
    <property type="entry name" value="Rev_trsase/Diguanyl_cyclase"/>
</dbReference>
<dbReference type="GO" id="GO:0071897">
    <property type="term" value="P:DNA biosynthetic process"/>
    <property type="evidence" value="ECO:0007669"/>
    <property type="project" value="UniProtKB-ARBA"/>
</dbReference>
<dbReference type="CDD" id="cd01644">
    <property type="entry name" value="RT_pepA17"/>
    <property type="match status" value="1"/>
</dbReference>
<keyword evidence="2" id="KW-1185">Reference proteome</keyword>
<evidence type="ECO:0000313" key="3">
    <source>
        <dbReference type="RefSeq" id="XP_050549505.1"/>
    </source>
</evidence>
<evidence type="ECO:0000259" key="1">
    <source>
        <dbReference type="PROSITE" id="PS50994"/>
    </source>
</evidence>
<dbReference type="GO" id="GO:0003676">
    <property type="term" value="F:nucleic acid binding"/>
    <property type="evidence" value="ECO:0007669"/>
    <property type="project" value="InterPro"/>
</dbReference>
<gene>
    <name evidence="3" type="primary">LOC118274335</name>
</gene>
<dbReference type="RefSeq" id="XP_050549505.1">
    <property type="nucleotide sequence ID" value="XM_050693548.1"/>
</dbReference>
<dbReference type="PANTHER" id="PTHR47331:SF1">
    <property type="entry name" value="GAG-LIKE PROTEIN"/>
    <property type="match status" value="1"/>
</dbReference>
<dbReference type="InterPro" id="IPR001584">
    <property type="entry name" value="Integrase_cat-core"/>
</dbReference>
<proteinExistence type="predicted"/>
<dbReference type="InterPro" id="IPR040676">
    <property type="entry name" value="DUF5641"/>
</dbReference>